<gene>
    <name evidence="3" type="ORF">KK078_17410</name>
</gene>
<feature type="repeat" description="TPR" evidence="1">
    <location>
        <begin position="439"/>
        <end position="472"/>
    </location>
</feature>
<feature type="chain" id="PRO_5043012381" description="Tetratricopeptide repeat protein" evidence="2">
    <location>
        <begin position="28"/>
        <end position="492"/>
    </location>
</feature>
<keyword evidence="1" id="KW-0802">TPR repeat</keyword>
<keyword evidence="4" id="KW-1185">Reference proteome</keyword>
<reference evidence="3 4" key="1">
    <citation type="submission" date="2021-05" db="EMBL/GenBank/DDBJ databases">
        <title>A Polyphasic approach of four new species of the genus Ohtaekwangia: Ohtaekwangia histidinii sp. nov., Ohtaekwangia cretensis sp. nov., Ohtaekwangia indiensis sp. nov., Ohtaekwangia reichenbachii sp. nov. from diverse environment.</title>
        <authorList>
            <person name="Octaviana S."/>
        </authorList>
    </citation>
    <scope>NUCLEOTIDE SEQUENCE [LARGE SCALE GENOMIC DNA]</scope>
    <source>
        <strain evidence="3 4">PWU37</strain>
    </source>
</reference>
<dbReference type="AlphaFoldDB" id="A0AAP2DAB5"/>
<proteinExistence type="predicted"/>
<dbReference type="Pfam" id="PF13181">
    <property type="entry name" value="TPR_8"/>
    <property type="match status" value="1"/>
</dbReference>
<evidence type="ECO:0000256" key="2">
    <source>
        <dbReference type="SAM" id="SignalP"/>
    </source>
</evidence>
<dbReference type="EMBL" id="JAHESC010000025">
    <property type="protein sequence ID" value="MBT1688353.1"/>
    <property type="molecule type" value="Genomic_DNA"/>
</dbReference>
<feature type="signal peptide" evidence="2">
    <location>
        <begin position="1"/>
        <end position="27"/>
    </location>
</feature>
<keyword evidence="2" id="KW-0732">Signal</keyword>
<sequence length="492" mass="55568">MNNPVYKILGKAGLLACLFLLPAGVVAQDFTLSEHERRAYALALNLQTTEAHALIPSPKTVSEHYVTALAEALELLVTEDPEKYAEYESRFEKRLARKTKTSSVDELFLQAEIGLQWAFVYLKFGHEFDGALNLRQAYQATQEIKKRYPKFTAIHKTEGLLDVIIGSVPEKYNWVLGLLNMEGSVGKGMATLESFRHSNHVLAFEADVLYALTQGFVLQQTGPAMQEARVLLEKNPGNRLVLFLGASLALKNAQSEDALAMLLKINEPKLGVPLSYAEYLKGEVYLQKAEYLNAVSSYRWFINNYKGQNYIKDAWYKIGLCYWLNGNTSDAQATFAQARTAGKEVAEADRYAARSLAETELPHVKLTRVRYFTDGGYYTRAQEALATIATDELVTQRDQVEYAYRQARITHKTNNLTAAREFYQYTIDLAGDAPWYFAPNASLQLGYIEWAAGDLEKAKEYFTRALTYKRHEYKNSIDSKAKSALAQLNARR</sequence>
<evidence type="ECO:0008006" key="5">
    <source>
        <dbReference type="Google" id="ProtNLM"/>
    </source>
</evidence>
<dbReference type="SUPFAM" id="SSF48452">
    <property type="entry name" value="TPR-like"/>
    <property type="match status" value="1"/>
</dbReference>
<dbReference type="SMART" id="SM00028">
    <property type="entry name" value="TPR"/>
    <property type="match status" value="3"/>
</dbReference>
<dbReference type="Proteomes" id="UP001319180">
    <property type="component" value="Unassembled WGS sequence"/>
</dbReference>
<accession>A0AAP2DAB5</accession>
<dbReference type="InterPro" id="IPR019734">
    <property type="entry name" value="TPR_rpt"/>
</dbReference>
<dbReference type="Pfam" id="PF13432">
    <property type="entry name" value="TPR_16"/>
    <property type="match status" value="1"/>
</dbReference>
<dbReference type="RefSeq" id="WP_254091580.1">
    <property type="nucleotide sequence ID" value="NZ_JAHESC010000025.1"/>
</dbReference>
<evidence type="ECO:0000313" key="4">
    <source>
        <dbReference type="Proteomes" id="UP001319180"/>
    </source>
</evidence>
<name>A0AAP2DAB5_9BACT</name>
<comment type="caution">
    <text evidence="3">The sequence shown here is derived from an EMBL/GenBank/DDBJ whole genome shotgun (WGS) entry which is preliminary data.</text>
</comment>
<dbReference type="InterPro" id="IPR011990">
    <property type="entry name" value="TPR-like_helical_dom_sf"/>
</dbReference>
<protein>
    <recommendedName>
        <fullName evidence="5">Tetratricopeptide repeat protein</fullName>
    </recommendedName>
</protein>
<evidence type="ECO:0000256" key="1">
    <source>
        <dbReference type="PROSITE-ProRule" id="PRU00339"/>
    </source>
</evidence>
<evidence type="ECO:0000313" key="3">
    <source>
        <dbReference type="EMBL" id="MBT1688353.1"/>
    </source>
</evidence>
<organism evidence="3 4">
    <name type="scientific">Dawidia soli</name>
    <dbReference type="NCBI Taxonomy" id="2782352"/>
    <lineage>
        <taxon>Bacteria</taxon>
        <taxon>Pseudomonadati</taxon>
        <taxon>Bacteroidota</taxon>
        <taxon>Cytophagia</taxon>
        <taxon>Cytophagales</taxon>
        <taxon>Chryseotaleaceae</taxon>
        <taxon>Dawidia</taxon>
    </lineage>
</organism>
<dbReference type="PROSITE" id="PS50005">
    <property type="entry name" value="TPR"/>
    <property type="match status" value="1"/>
</dbReference>
<dbReference type="Gene3D" id="1.25.40.10">
    <property type="entry name" value="Tetratricopeptide repeat domain"/>
    <property type="match status" value="1"/>
</dbReference>